<dbReference type="Gene3D" id="3.30.310.110">
    <property type="entry name" value="XisI-like"/>
    <property type="match status" value="1"/>
</dbReference>
<name>A0A7L5DK91_9BACT</name>
<reference evidence="1 2" key="1">
    <citation type="submission" date="2020-04" db="EMBL/GenBank/DDBJ databases">
        <title>Genome sequencing of novel species.</title>
        <authorList>
            <person name="Heo J."/>
            <person name="Kim S.-J."/>
            <person name="Kim J.-S."/>
            <person name="Hong S.-B."/>
            <person name="Kwon S.-W."/>
        </authorList>
    </citation>
    <scope>NUCLEOTIDE SEQUENCE [LARGE SCALE GENOMIC DNA]</scope>
    <source>
        <strain evidence="1 2">CJU-R4</strain>
    </source>
</reference>
<dbReference type="AlphaFoldDB" id="A0A7L5DK91"/>
<evidence type="ECO:0000313" key="1">
    <source>
        <dbReference type="EMBL" id="QJD77911.1"/>
    </source>
</evidence>
<keyword evidence="2" id="KW-1185">Reference proteome</keyword>
<dbReference type="SUPFAM" id="SSF143847">
    <property type="entry name" value="XisI-like"/>
    <property type="match status" value="1"/>
</dbReference>
<dbReference type="InterPro" id="IPR035943">
    <property type="entry name" value="XisI-like_sf"/>
</dbReference>
<dbReference type="Pfam" id="PF08869">
    <property type="entry name" value="XisI"/>
    <property type="match status" value="1"/>
</dbReference>
<evidence type="ECO:0000313" key="2">
    <source>
        <dbReference type="Proteomes" id="UP000501128"/>
    </source>
</evidence>
<accession>A0A7L5DK91</accession>
<organism evidence="1 2">
    <name type="scientific">Spirosoma rhododendri</name>
    <dbReference type="NCBI Taxonomy" id="2728024"/>
    <lineage>
        <taxon>Bacteria</taxon>
        <taxon>Pseudomonadati</taxon>
        <taxon>Bacteroidota</taxon>
        <taxon>Cytophagia</taxon>
        <taxon>Cytophagales</taxon>
        <taxon>Cytophagaceae</taxon>
        <taxon>Spirosoma</taxon>
    </lineage>
</organism>
<dbReference type="Proteomes" id="UP000501128">
    <property type="component" value="Chromosome"/>
</dbReference>
<dbReference type="InterPro" id="IPR014968">
    <property type="entry name" value="XisI"/>
</dbReference>
<dbReference type="EMBL" id="CP051677">
    <property type="protein sequence ID" value="QJD77911.1"/>
    <property type="molecule type" value="Genomic_DNA"/>
</dbReference>
<dbReference type="KEGG" id="srho:HH216_05330"/>
<dbReference type="CDD" id="cd16382">
    <property type="entry name" value="XisI-like"/>
    <property type="match status" value="1"/>
</dbReference>
<sequence length="116" mass="13283">MDTAQQIETYQTLIIDFLSEHQDQNLNTEEYRRMMLADKEHRHYQLIATGWASPSQYVDALLIHLTIKPTGKVWLLENSTELHVAEELVARGVCKTDIVLAFHPPQYRALSGYAAA</sequence>
<protein>
    <submittedName>
        <fullName evidence="1">XisI protein</fullName>
    </submittedName>
</protein>
<gene>
    <name evidence="1" type="ORF">HH216_05330</name>
</gene>
<dbReference type="RefSeq" id="WP_169549855.1">
    <property type="nucleotide sequence ID" value="NZ_CP051677.1"/>
</dbReference>
<proteinExistence type="predicted"/>